<dbReference type="GO" id="GO:0004070">
    <property type="term" value="F:aspartate carbamoyltransferase activity"/>
    <property type="evidence" value="ECO:0007669"/>
    <property type="project" value="UniProtKB-UniRule"/>
</dbReference>
<comment type="pathway">
    <text evidence="1 7">Pyrimidine metabolism; UMP biosynthesis via de novo pathway; (S)-dihydroorotate from bicarbonate: step 2/3.</text>
</comment>
<comment type="function">
    <text evidence="5 7">Catalyzes the condensation of carbamoyl phosphate and aspartate to form carbamoyl aspartate and inorganic phosphate, the committed step in the de novo pyrimidine nucleotide biosynthesis pathway.</text>
</comment>
<keyword evidence="3 7" id="KW-0808">Transferase</keyword>
<proteinExistence type="inferred from homology"/>
<dbReference type="EMBL" id="BMJB01000002">
    <property type="protein sequence ID" value="GGA74040.1"/>
    <property type="molecule type" value="Genomic_DNA"/>
</dbReference>
<evidence type="ECO:0000256" key="3">
    <source>
        <dbReference type="ARBA" id="ARBA00022679"/>
    </source>
</evidence>
<feature type="binding site" evidence="7">
    <location>
        <position position="146"/>
    </location>
    <ligand>
        <name>carbamoyl phosphate</name>
        <dbReference type="ChEBI" id="CHEBI:58228"/>
    </ligand>
</feature>
<evidence type="ECO:0000259" key="8">
    <source>
        <dbReference type="Pfam" id="PF00185"/>
    </source>
</evidence>
<reference evidence="10" key="1">
    <citation type="journal article" date="2014" name="Int. J. Syst. Evol. Microbiol.">
        <title>Complete genome sequence of Corynebacterium casei LMG S-19264T (=DSM 44701T), isolated from a smear-ripened cheese.</title>
        <authorList>
            <consortium name="US DOE Joint Genome Institute (JGI-PGF)"/>
            <person name="Walter F."/>
            <person name="Albersmeier A."/>
            <person name="Kalinowski J."/>
            <person name="Ruckert C."/>
        </authorList>
    </citation>
    <scope>NUCLEOTIDE SEQUENCE</scope>
    <source>
        <strain evidence="10">CGMCC 1.15447</strain>
    </source>
</reference>
<dbReference type="AlphaFoldDB" id="A0A916RXE1"/>
<keyword evidence="4 7" id="KW-0665">Pyrimidine biosynthesis</keyword>
<comment type="catalytic activity">
    <reaction evidence="6 7">
        <text>carbamoyl phosphate + L-aspartate = N-carbamoyl-L-aspartate + phosphate + H(+)</text>
        <dbReference type="Rhea" id="RHEA:20013"/>
        <dbReference type="ChEBI" id="CHEBI:15378"/>
        <dbReference type="ChEBI" id="CHEBI:29991"/>
        <dbReference type="ChEBI" id="CHEBI:32814"/>
        <dbReference type="ChEBI" id="CHEBI:43474"/>
        <dbReference type="ChEBI" id="CHEBI:58228"/>
        <dbReference type="EC" id="2.1.3.2"/>
    </reaction>
</comment>
<dbReference type="PROSITE" id="PS00097">
    <property type="entry name" value="CARBAMOYLTRANSFERASE"/>
    <property type="match status" value="1"/>
</dbReference>
<evidence type="ECO:0000256" key="4">
    <source>
        <dbReference type="ARBA" id="ARBA00022975"/>
    </source>
</evidence>
<feature type="binding site" evidence="7">
    <location>
        <position position="93"/>
    </location>
    <ligand>
        <name>L-aspartate</name>
        <dbReference type="ChEBI" id="CHEBI:29991"/>
    </ligand>
</feature>
<feature type="domain" description="Aspartate/ornithine carbamoyltransferase Asp/Orn-binding" evidence="8">
    <location>
        <begin position="174"/>
        <end position="319"/>
    </location>
</feature>
<dbReference type="InterPro" id="IPR006131">
    <property type="entry name" value="Asp_carbamoyltransf_Asp/Orn-bd"/>
</dbReference>
<feature type="binding site" evidence="7">
    <location>
        <position position="66"/>
    </location>
    <ligand>
        <name>carbamoyl phosphate</name>
        <dbReference type="ChEBI" id="CHEBI:58228"/>
    </ligand>
</feature>
<dbReference type="InterPro" id="IPR002082">
    <property type="entry name" value="Asp_carbamoyltransf"/>
</dbReference>
<evidence type="ECO:0000256" key="5">
    <source>
        <dbReference type="ARBA" id="ARBA00043884"/>
    </source>
</evidence>
<dbReference type="GO" id="GO:0044205">
    <property type="term" value="P:'de novo' UMP biosynthetic process"/>
    <property type="evidence" value="ECO:0007669"/>
    <property type="project" value="UniProtKB-UniRule"/>
</dbReference>
<dbReference type="GO" id="GO:0006207">
    <property type="term" value="P:'de novo' pyrimidine nucleobase biosynthetic process"/>
    <property type="evidence" value="ECO:0007669"/>
    <property type="project" value="InterPro"/>
</dbReference>
<evidence type="ECO:0000256" key="6">
    <source>
        <dbReference type="ARBA" id="ARBA00048859"/>
    </source>
</evidence>
<dbReference type="InterPro" id="IPR036901">
    <property type="entry name" value="Asp/Orn_carbamoylTrfase_sf"/>
</dbReference>
<evidence type="ECO:0000259" key="9">
    <source>
        <dbReference type="Pfam" id="PF02729"/>
    </source>
</evidence>
<dbReference type="GO" id="GO:0005829">
    <property type="term" value="C:cytosol"/>
    <property type="evidence" value="ECO:0007669"/>
    <property type="project" value="TreeGrafter"/>
</dbReference>
<dbReference type="Gene3D" id="3.40.50.1370">
    <property type="entry name" value="Aspartate/ornithine carbamoyltransferase"/>
    <property type="match status" value="2"/>
</dbReference>
<dbReference type="PRINTS" id="PR00100">
    <property type="entry name" value="AOTCASE"/>
</dbReference>
<feature type="binding site" evidence="7">
    <location>
        <position position="284"/>
    </location>
    <ligand>
        <name>carbamoyl phosphate</name>
        <dbReference type="ChEBI" id="CHEBI:58228"/>
    </ligand>
</feature>
<dbReference type="PANTHER" id="PTHR45753:SF6">
    <property type="entry name" value="ASPARTATE CARBAMOYLTRANSFERASE"/>
    <property type="match status" value="1"/>
</dbReference>
<dbReference type="NCBIfam" id="NF002032">
    <property type="entry name" value="PRK00856.1"/>
    <property type="match status" value="1"/>
</dbReference>
<dbReference type="EC" id="2.1.3.2" evidence="7"/>
<feature type="binding site" evidence="7">
    <location>
        <position position="243"/>
    </location>
    <ligand>
        <name>L-aspartate</name>
        <dbReference type="ChEBI" id="CHEBI:29991"/>
    </ligand>
</feature>
<dbReference type="RefSeq" id="WP_188760034.1">
    <property type="nucleotide sequence ID" value="NZ_BMJB01000002.1"/>
</dbReference>
<comment type="subunit">
    <text evidence="7">Heterododecamer (2C3:3R2) of six catalytic PyrB chains organized as two trimers (C3), and six regulatory PyrI chains organized as three dimers (R2).</text>
</comment>
<feature type="binding site" evidence="7">
    <location>
        <position position="115"/>
    </location>
    <ligand>
        <name>carbamoyl phosphate</name>
        <dbReference type="ChEBI" id="CHEBI:58228"/>
    </ligand>
</feature>
<evidence type="ECO:0000256" key="1">
    <source>
        <dbReference type="ARBA" id="ARBA00004852"/>
    </source>
</evidence>
<dbReference type="Pfam" id="PF00185">
    <property type="entry name" value="OTCace"/>
    <property type="match status" value="1"/>
</dbReference>
<dbReference type="SUPFAM" id="SSF53671">
    <property type="entry name" value="Aspartate/ornithine carbamoyltransferase"/>
    <property type="match status" value="1"/>
</dbReference>
<dbReference type="PANTHER" id="PTHR45753">
    <property type="entry name" value="ORNITHINE CARBAMOYLTRANSFERASE, MITOCHONDRIAL"/>
    <property type="match status" value="1"/>
</dbReference>
<dbReference type="GO" id="GO:0006520">
    <property type="term" value="P:amino acid metabolic process"/>
    <property type="evidence" value="ECO:0007669"/>
    <property type="project" value="InterPro"/>
</dbReference>
<dbReference type="HAMAP" id="MF_00001">
    <property type="entry name" value="Asp_carb_tr"/>
    <property type="match status" value="1"/>
</dbReference>
<reference evidence="10" key="2">
    <citation type="submission" date="2020-09" db="EMBL/GenBank/DDBJ databases">
        <authorList>
            <person name="Sun Q."/>
            <person name="Zhou Y."/>
        </authorList>
    </citation>
    <scope>NUCLEOTIDE SEQUENCE</scope>
    <source>
        <strain evidence="10">CGMCC 1.15447</strain>
    </source>
</reference>
<feature type="binding site" evidence="7">
    <location>
        <position position="65"/>
    </location>
    <ligand>
        <name>carbamoyl phosphate</name>
        <dbReference type="ChEBI" id="CHEBI:58228"/>
    </ligand>
</feature>
<keyword evidence="11" id="KW-1185">Reference proteome</keyword>
<dbReference type="GO" id="GO:0016597">
    <property type="term" value="F:amino acid binding"/>
    <property type="evidence" value="ECO:0007669"/>
    <property type="project" value="InterPro"/>
</dbReference>
<feature type="domain" description="Aspartate/ornithine carbamoyltransferase carbamoyl-P binding" evidence="9">
    <location>
        <begin position="17"/>
        <end position="154"/>
    </location>
</feature>
<dbReference type="Proteomes" id="UP000648801">
    <property type="component" value="Unassembled WGS sequence"/>
</dbReference>
<evidence type="ECO:0000313" key="11">
    <source>
        <dbReference type="Proteomes" id="UP000648801"/>
    </source>
</evidence>
<feature type="binding site" evidence="7">
    <location>
        <position position="143"/>
    </location>
    <ligand>
        <name>carbamoyl phosphate</name>
        <dbReference type="ChEBI" id="CHEBI:58228"/>
    </ligand>
</feature>
<dbReference type="NCBIfam" id="TIGR00670">
    <property type="entry name" value="asp_carb_tr"/>
    <property type="match status" value="1"/>
</dbReference>
<dbReference type="Pfam" id="PF02729">
    <property type="entry name" value="OTCace_N"/>
    <property type="match status" value="1"/>
</dbReference>
<comment type="caution">
    <text evidence="10">The sequence shown here is derived from an EMBL/GenBank/DDBJ whole genome shotgun (WGS) entry which is preliminary data.</text>
</comment>
<organism evidence="10 11">
    <name type="scientific">Edaphobacter acidisoli</name>
    <dbReference type="NCBI Taxonomy" id="2040573"/>
    <lineage>
        <taxon>Bacteria</taxon>
        <taxon>Pseudomonadati</taxon>
        <taxon>Acidobacteriota</taxon>
        <taxon>Terriglobia</taxon>
        <taxon>Terriglobales</taxon>
        <taxon>Acidobacteriaceae</taxon>
        <taxon>Edaphobacter</taxon>
    </lineage>
</organism>
<sequence>MGSATTPKGSEYAPGSLLTISDVPLEEVSAILAETTRIEQLPRSERAQMLAGRTVALLFYESSTRTRTSFELAAKSLGATTTLVSDKSSSIEKGESLKDTGLTLRALGAECIILRHPCSGAPFLLARMTGLPVLNAGDGMHEHPSQALLDLRTILTRLHGVAAATTARQDSLRGVTIAITGDILHSRVARSNALLLPKLGARVVLCGPEELLPETALGLGPGVEIERNFDAALERAQVVMMLRIQKERLAGLELDLADYVARYQLSSQRFTKHAASALVLHPGPMNRGVEIDGEVADGPQSAITEQVAHGLAVRSALLVRALGAGRFESVTV</sequence>
<feature type="binding site" evidence="7">
    <location>
        <position position="283"/>
    </location>
    <ligand>
        <name>carbamoyl phosphate</name>
        <dbReference type="ChEBI" id="CHEBI:58228"/>
    </ligand>
</feature>
<comment type="similarity">
    <text evidence="2 7">Belongs to the aspartate/ornithine carbamoyltransferase superfamily. ATCase family.</text>
</comment>
<protein>
    <recommendedName>
        <fullName evidence="7">Aspartate carbamoyltransferase</fullName>
        <ecNumber evidence="7">2.1.3.2</ecNumber>
    </recommendedName>
    <alternativeName>
        <fullName evidence="7">Aspartate transcarbamylase</fullName>
        <shortName evidence="7">ATCase</shortName>
    </alternativeName>
</protein>
<dbReference type="PRINTS" id="PR00101">
    <property type="entry name" value="ATCASE"/>
</dbReference>
<evidence type="ECO:0000313" key="10">
    <source>
        <dbReference type="EMBL" id="GGA74040.1"/>
    </source>
</evidence>
<evidence type="ECO:0000256" key="2">
    <source>
        <dbReference type="ARBA" id="ARBA00008896"/>
    </source>
</evidence>
<name>A0A916RXE1_9BACT</name>
<gene>
    <name evidence="7 10" type="primary">pyrB</name>
    <name evidence="10" type="ORF">GCM10011507_26730</name>
</gene>
<dbReference type="InterPro" id="IPR006130">
    <property type="entry name" value="Asp/Orn_carbamoylTrfase"/>
</dbReference>
<dbReference type="InterPro" id="IPR006132">
    <property type="entry name" value="Asp/Orn_carbamoyltranf_P-bd"/>
</dbReference>
<evidence type="ECO:0000256" key="7">
    <source>
        <dbReference type="HAMAP-Rule" id="MF_00001"/>
    </source>
</evidence>
<feature type="binding site" evidence="7">
    <location>
        <position position="187"/>
    </location>
    <ligand>
        <name>L-aspartate</name>
        <dbReference type="ChEBI" id="CHEBI:29991"/>
    </ligand>
</feature>
<accession>A0A916RXE1</accession>